<comment type="catalytic activity">
    <reaction evidence="1">
        <text>ATP + protein L-histidine = ADP + protein N-phospho-L-histidine.</text>
        <dbReference type="EC" id="2.7.13.3"/>
    </reaction>
</comment>
<dbReference type="Pfam" id="PF02518">
    <property type="entry name" value="HATPase_c"/>
    <property type="match status" value="1"/>
</dbReference>
<feature type="coiled-coil region" evidence="10">
    <location>
        <begin position="107"/>
        <end position="134"/>
    </location>
</feature>
<proteinExistence type="predicted"/>
<dbReference type="CDD" id="cd00082">
    <property type="entry name" value="HisKA"/>
    <property type="match status" value="1"/>
</dbReference>
<accession>A0A2A2TIK5</accession>
<dbReference type="PRINTS" id="PR00344">
    <property type="entry name" value="BCTRLSENSOR"/>
</dbReference>
<dbReference type="InterPro" id="IPR000700">
    <property type="entry name" value="PAS-assoc_C"/>
</dbReference>
<feature type="domain" description="Histidine kinase" evidence="11">
    <location>
        <begin position="394"/>
        <end position="619"/>
    </location>
</feature>
<dbReference type="InterPro" id="IPR035965">
    <property type="entry name" value="PAS-like_dom_sf"/>
</dbReference>
<evidence type="ECO:0000259" key="12">
    <source>
        <dbReference type="PROSITE" id="PS50110"/>
    </source>
</evidence>
<keyword evidence="7" id="KW-0067">ATP-binding</keyword>
<feature type="modified residue" description="4-aspartylphosphate" evidence="9">
    <location>
        <position position="689"/>
    </location>
</feature>
<protein>
    <recommendedName>
        <fullName evidence="2">histidine kinase</fullName>
        <ecNumber evidence="2">2.7.13.3</ecNumber>
    </recommendedName>
</protein>
<dbReference type="RefSeq" id="WP_095722238.1">
    <property type="nucleotide sequence ID" value="NZ_NTFS01000137.1"/>
</dbReference>
<dbReference type="SMART" id="SM00388">
    <property type="entry name" value="HisKA"/>
    <property type="match status" value="1"/>
</dbReference>
<dbReference type="CDD" id="cd00130">
    <property type="entry name" value="PAS"/>
    <property type="match status" value="2"/>
</dbReference>
<dbReference type="InterPro" id="IPR001789">
    <property type="entry name" value="Sig_transdc_resp-reg_receiver"/>
</dbReference>
<dbReference type="PROSITE" id="PS50109">
    <property type="entry name" value="HIS_KIN"/>
    <property type="match status" value="1"/>
</dbReference>
<dbReference type="Gene3D" id="3.30.565.10">
    <property type="entry name" value="Histidine kinase-like ATPase, C-terminal domain"/>
    <property type="match status" value="1"/>
</dbReference>
<evidence type="ECO:0000259" key="14">
    <source>
        <dbReference type="PROSITE" id="PS50113"/>
    </source>
</evidence>
<dbReference type="GO" id="GO:0006355">
    <property type="term" value="P:regulation of DNA-templated transcription"/>
    <property type="evidence" value="ECO:0007669"/>
    <property type="project" value="InterPro"/>
</dbReference>
<dbReference type="GO" id="GO:0000155">
    <property type="term" value="F:phosphorelay sensor kinase activity"/>
    <property type="evidence" value="ECO:0007669"/>
    <property type="project" value="InterPro"/>
</dbReference>
<dbReference type="GO" id="GO:0005524">
    <property type="term" value="F:ATP binding"/>
    <property type="evidence" value="ECO:0007669"/>
    <property type="project" value="UniProtKB-KW"/>
</dbReference>
<dbReference type="InterPro" id="IPR003594">
    <property type="entry name" value="HATPase_dom"/>
</dbReference>
<dbReference type="EMBL" id="NTFS01000137">
    <property type="protein sequence ID" value="PAX53475.1"/>
    <property type="molecule type" value="Genomic_DNA"/>
</dbReference>
<dbReference type="SMART" id="SM00448">
    <property type="entry name" value="REC"/>
    <property type="match status" value="2"/>
</dbReference>
<organism evidence="15 16">
    <name type="scientific">Brunnivagina elsteri CCALA 953</name>
    <dbReference type="NCBI Taxonomy" id="987040"/>
    <lineage>
        <taxon>Bacteria</taxon>
        <taxon>Bacillati</taxon>
        <taxon>Cyanobacteriota</taxon>
        <taxon>Cyanophyceae</taxon>
        <taxon>Nostocales</taxon>
        <taxon>Calotrichaceae</taxon>
        <taxon>Brunnivagina</taxon>
    </lineage>
</organism>
<dbReference type="InterPro" id="IPR003661">
    <property type="entry name" value="HisK_dim/P_dom"/>
</dbReference>
<feature type="domain" description="PAS" evidence="13">
    <location>
        <begin position="255"/>
        <end position="303"/>
    </location>
</feature>
<feature type="modified residue" description="4-aspartylphosphate" evidence="9">
    <location>
        <position position="57"/>
    </location>
</feature>
<dbReference type="InterPro" id="IPR013767">
    <property type="entry name" value="PAS_fold"/>
</dbReference>
<feature type="domain" description="PAS" evidence="13">
    <location>
        <begin position="140"/>
        <end position="196"/>
    </location>
</feature>
<comment type="caution">
    <text evidence="15">The sequence shown here is derived from an EMBL/GenBank/DDBJ whole genome shotgun (WGS) entry which is preliminary data.</text>
</comment>
<keyword evidence="3 9" id="KW-0597">Phosphoprotein</keyword>
<dbReference type="Gene3D" id="3.30.450.20">
    <property type="entry name" value="PAS domain"/>
    <property type="match status" value="2"/>
</dbReference>
<dbReference type="Pfam" id="PF13188">
    <property type="entry name" value="PAS_8"/>
    <property type="match status" value="1"/>
</dbReference>
<dbReference type="PANTHER" id="PTHR43065:SF46">
    <property type="entry name" value="C4-DICARBOXYLATE TRANSPORT SENSOR PROTEIN DCTB"/>
    <property type="match status" value="1"/>
</dbReference>
<evidence type="ECO:0000256" key="8">
    <source>
        <dbReference type="ARBA" id="ARBA00023012"/>
    </source>
</evidence>
<sequence>MFPHLRVLIVEDSEDDALLTLRELRRGGYVLDYVRVDTHQAMQVALEQQSWDIVIADYTLPAFSAPEALKLLQNLKLDLPFIIVSGTIGEDIAVAAMKAGANDYIIKGNLTRLVPAVERELREAQERNKRHITEQALRDSEARYRLLFESNPHPMWVFDSQTLVFLAVNQAAIAHYGYSEAEFLQMKSTDILSPQDIGTQQERADDKKASIWKHQKKDGSLIDVEVVIHALTFAGRQANLVLVDDITETKQAEQKIREQAALLDIATDAIFVRDMGHNILFWNQGAERLYGWQATEVLGKSAIALLNKSEETLPPFATIEATLVNTGKWQGELQQITKSGKNITVESRWTLVLDEVSNPKSILTVSTDITEKKLLEQQFLRAQRLESLGTLASGIAHDFNNILTPILAVAQLLPLKLPNLDDSSQQLLKMLESSAKRGADLVQQILSFSRGGAEGSRTIVQVRHLIADVAQVARRTFPKSIETQMNLVPDLWTILADATQIHQVLMNLIVNARDAMLDGGNLAIGAENLWIDENYARMYVDAEVGSYIVISISDTGVGIPPDIIDRIFDPFFTTKEVGKGTGLGLSTVMGIVKSHGGFVNVHSEVEKGSRFKIFLPSRQVTETPPDSNGELLNGNNELILVVDDEVAICEIAKTTLETHNYQVLTASDGIEALALYAQHKKKISAVLIDMMMPGMDGSTTILTLQRMNPDVQILAMSGLMLNWTNAQKMSLGIQKFLPKPFTAEALLSNLKSLLHPSLSE</sequence>
<dbReference type="NCBIfam" id="TIGR00229">
    <property type="entry name" value="sensory_box"/>
    <property type="match status" value="2"/>
</dbReference>
<evidence type="ECO:0000259" key="11">
    <source>
        <dbReference type="PROSITE" id="PS50109"/>
    </source>
</evidence>
<name>A0A2A2TIK5_9CYAN</name>
<dbReference type="Pfam" id="PF00072">
    <property type="entry name" value="Response_reg"/>
    <property type="match status" value="2"/>
</dbReference>
<dbReference type="AlphaFoldDB" id="A0A2A2TIK5"/>
<evidence type="ECO:0000256" key="9">
    <source>
        <dbReference type="PROSITE-ProRule" id="PRU00169"/>
    </source>
</evidence>
<dbReference type="SMART" id="SM00387">
    <property type="entry name" value="HATPase_c"/>
    <property type="match status" value="1"/>
</dbReference>
<dbReference type="Proteomes" id="UP000218238">
    <property type="component" value="Unassembled WGS sequence"/>
</dbReference>
<dbReference type="PROSITE" id="PS50110">
    <property type="entry name" value="RESPONSE_REGULATORY"/>
    <property type="match status" value="2"/>
</dbReference>
<dbReference type="Pfam" id="PF00989">
    <property type="entry name" value="PAS"/>
    <property type="match status" value="1"/>
</dbReference>
<dbReference type="Gene3D" id="1.10.287.130">
    <property type="match status" value="1"/>
</dbReference>
<dbReference type="SUPFAM" id="SSF52172">
    <property type="entry name" value="CheY-like"/>
    <property type="match status" value="2"/>
</dbReference>
<evidence type="ECO:0000313" key="15">
    <source>
        <dbReference type="EMBL" id="PAX53475.1"/>
    </source>
</evidence>
<keyword evidence="4" id="KW-0808">Transferase</keyword>
<evidence type="ECO:0000256" key="2">
    <source>
        <dbReference type="ARBA" id="ARBA00012438"/>
    </source>
</evidence>
<dbReference type="InterPro" id="IPR036097">
    <property type="entry name" value="HisK_dim/P_sf"/>
</dbReference>
<dbReference type="InterPro" id="IPR036890">
    <property type="entry name" value="HATPase_C_sf"/>
</dbReference>
<evidence type="ECO:0000256" key="1">
    <source>
        <dbReference type="ARBA" id="ARBA00000085"/>
    </source>
</evidence>
<dbReference type="InterPro" id="IPR005467">
    <property type="entry name" value="His_kinase_dom"/>
</dbReference>
<dbReference type="CDD" id="cd17546">
    <property type="entry name" value="REC_hyHK_CKI1_RcsC-like"/>
    <property type="match status" value="1"/>
</dbReference>
<dbReference type="Pfam" id="PF00512">
    <property type="entry name" value="HisKA"/>
    <property type="match status" value="1"/>
</dbReference>
<keyword evidence="5" id="KW-0547">Nucleotide-binding</keyword>
<dbReference type="SUPFAM" id="SSF55874">
    <property type="entry name" value="ATPase domain of HSP90 chaperone/DNA topoisomerase II/histidine kinase"/>
    <property type="match status" value="1"/>
</dbReference>
<dbReference type="CDD" id="cd00156">
    <property type="entry name" value="REC"/>
    <property type="match status" value="1"/>
</dbReference>
<feature type="domain" description="Response regulatory" evidence="12">
    <location>
        <begin position="6"/>
        <end position="122"/>
    </location>
</feature>
<reference evidence="15 16" key="1">
    <citation type="submission" date="2017-08" db="EMBL/GenBank/DDBJ databases">
        <title>Draft genome sequence of filamentous cyanobacterium Calothrix elsteri CCALA 953.</title>
        <authorList>
            <person name="Gagunashvili A.N."/>
            <person name="Elster J."/>
            <person name="Andresson O.S."/>
        </authorList>
    </citation>
    <scope>NUCLEOTIDE SEQUENCE [LARGE SCALE GENOMIC DNA]</scope>
    <source>
        <strain evidence="15 16">CCALA 953</strain>
    </source>
</reference>
<keyword evidence="16" id="KW-1185">Reference proteome</keyword>
<evidence type="ECO:0000256" key="10">
    <source>
        <dbReference type="SAM" id="Coils"/>
    </source>
</evidence>
<evidence type="ECO:0000256" key="4">
    <source>
        <dbReference type="ARBA" id="ARBA00022679"/>
    </source>
</evidence>
<dbReference type="InterPro" id="IPR004358">
    <property type="entry name" value="Sig_transdc_His_kin-like_C"/>
</dbReference>
<dbReference type="SUPFAM" id="SSF55785">
    <property type="entry name" value="PYP-like sensor domain (PAS domain)"/>
    <property type="match status" value="2"/>
</dbReference>
<dbReference type="PANTHER" id="PTHR43065">
    <property type="entry name" value="SENSOR HISTIDINE KINASE"/>
    <property type="match status" value="1"/>
</dbReference>
<keyword evidence="10" id="KW-0175">Coiled coil</keyword>
<dbReference type="Gene3D" id="3.40.50.2300">
    <property type="match status" value="2"/>
</dbReference>
<dbReference type="SMART" id="SM00091">
    <property type="entry name" value="PAS"/>
    <property type="match status" value="2"/>
</dbReference>
<dbReference type="SUPFAM" id="SSF47384">
    <property type="entry name" value="Homodimeric domain of signal transducing histidine kinase"/>
    <property type="match status" value="1"/>
</dbReference>
<feature type="domain" description="Response regulatory" evidence="12">
    <location>
        <begin position="638"/>
        <end position="754"/>
    </location>
</feature>
<dbReference type="InterPro" id="IPR000014">
    <property type="entry name" value="PAS"/>
</dbReference>
<dbReference type="EC" id="2.7.13.3" evidence="2"/>
<dbReference type="InterPro" id="IPR011006">
    <property type="entry name" value="CheY-like_superfamily"/>
</dbReference>
<gene>
    <name evidence="15" type="ORF">CK510_13750</name>
</gene>
<dbReference type="OrthoDB" id="9788063at2"/>
<evidence type="ECO:0000256" key="3">
    <source>
        <dbReference type="ARBA" id="ARBA00022553"/>
    </source>
</evidence>
<dbReference type="InterPro" id="IPR001610">
    <property type="entry name" value="PAC"/>
</dbReference>
<dbReference type="PROSITE" id="PS50113">
    <property type="entry name" value="PAC"/>
    <property type="match status" value="1"/>
</dbReference>
<evidence type="ECO:0000256" key="5">
    <source>
        <dbReference type="ARBA" id="ARBA00022741"/>
    </source>
</evidence>
<keyword evidence="8" id="KW-0902">Two-component regulatory system</keyword>
<evidence type="ECO:0000256" key="7">
    <source>
        <dbReference type="ARBA" id="ARBA00022840"/>
    </source>
</evidence>
<dbReference type="SMART" id="SM00086">
    <property type="entry name" value="PAC"/>
    <property type="match status" value="2"/>
</dbReference>
<evidence type="ECO:0000256" key="6">
    <source>
        <dbReference type="ARBA" id="ARBA00022777"/>
    </source>
</evidence>
<evidence type="ECO:0000313" key="16">
    <source>
        <dbReference type="Proteomes" id="UP000218238"/>
    </source>
</evidence>
<feature type="domain" description="PAC" evidence="14">
    <location>
        <begin position="329"/>
        <end position="381"/>
    </location>
</feature>
<evidence type="ECO:0000259" key="13">
    <source>
        <dbReference type="PROSITE" id="PS50112"/>
    </source>
</evidence>
<keyword evidence="6 15" id="KW-0418">Kinase</keyword>
<dbReference type="PROSITE" id="PS50112">
    <property type="entry name" value="PAS"/>
    <property type="match status" value="2"/>
</dbReference>